<dbReference type="Proteomes" id="UP000655225">
    <property type="component" value="Unassembled WGS sequence"/>
</dbReference>
<protein>
    <recommendedName>
        <fullName evidence="6">CCHC-type domain-containing protein</fullName>
    </recommendedName>
</protein>
<feature type="compositionally biased region" description="Polar residues" evidence="1">
    <location>
        <begin position="773"/>
        <end position="784"/>
    </location>
</feature>
<feature type="domain" description="Zinc knuckle CX2CX4HX4C" evidence="3">
    <location>
        <begin position="515"/>
        <end position="562"/>
    </location>
</feature>
<accession>A0A835CYZ2</accession>
<evidence type="ECO:0008006" key="6">
    <source>
        <dbReference type="Google" id="ProtNLM"/>
    </source>
</evidence>
<dbReference type="InterPro" id="IPR040256">
    <property type="entry name" value="At4g02000-like"/>
</dbReference>
<feature type="domain" description="DUF4283" evidence="2">
    <location>
        <begin position="375"/>
        <end position="453"/>
    </location>
</feature>
<dbReference type="Pfam" id="PF14392">
    <property type="entry name" value="zf-CCHC_4"/>
    <property type="match status" value="1"/>
</dbReference>
<feature type="region of interest" description="Disordered" evidence="1">
    <location>
        <begin position="53"/>
        <end position="88"/>
    </location>
</feature>
<dbReference type="PANTHER" id="PTHR31286">
    <property type="entry name" value="GLYCINE-RICH CELL WALL STRUCTURAL PROTEIN 1.8-LIKE"/>
    <property type="match status" value="1"/>
</dbReference>
<feature type="region of interest" description="Disordered" evidence="1">
    <location>
        <begin position="659"/>
        <end position="760"/>
    </location>
</feature>
<feature type="compositionally biased region" description="Low complexity" evidence="1">
    <location>
        <begin position="186"/>
        <end position="207"/>
    </location>
</feature>
<feature type="compositionally biased region" description="Low complexity" evidence="1">
    <location>
        <begin position="722"/>
        <end position="734"/>
    </location>
</feature>
<feature type="compositionally biased region" description="Basic residues" evidence="1">
    <location>
        <begin position="692"/>
        <end position="713"/>
    </location>
</feature>
<feature type="compositionally biased region" description="Polar residues" evidence="1">
    <location>
        <begin position="54"/>
        <end position="69"/>
    </location>
</feature>
<name>A0A835CYZ2_TETSI</name>
<dbReference type="Pfam" id="PF14111">
    <property type="entry name" value="DUF4283"/>
    <property type="match status" value="1"/>
</dbReference>
<evidence type="ECO:0000313" key="4">
    <source>
        <dbReference type="EMBL" id="KAF8364892.1"/>
    </source>
</evidence>
<dbReference type="EMBL" id="JABCRI010001151">
    <property type="protein sequence ID" value="KAF8364892.1"/>
    <property type="molecule type" value="Genomic_DNA"/>
</dbReference>
<feature type="compositionally biased region" description="Basic and acidic residues" evidence="1">
    <location>
        <begin position="675"/>
        <end position="690"/>
    </location>
</feature>
<proteinExistence type="predicted"/>
<reference evidence="4 5" key="1">
    <citation type="submission" date="2020-04" db="EMBL/GenBank/DDBJ databases">
        <title>Plant Genome Project.</title>
        <authorList>
            <person name="Zhang R.-G."/>
        </authorList>
    </citation>
    <scope>NUCLEOTIDE SEQUENCE [LARGE SCALE GENOMIC DNA]</scope>
    <source>
        <strain evidence="4">YNK0</strain>
        <tissue evidence="4">Leaf</tissue>
    </source>
</reference>
<evidence type="ECO:0000313" key="5">
    <source>
        <dbReference type="Proteomes" id="UP000655225"/>
    </source>
</evidence>
<organism evidence="4 5">
    <name type="scientific">Tetracentron sinense</name>
    <name type="common">Spur-leaf</name>
    <dbReference type="NCBI Taxonomy" id="13715"/>
    <lineage>
        <taxon>Eukaryota</taxon>
        <taxon>Viridiplantae</taxon>
        <taxon>Streptophyta</taxon>
        <taxon>Embryophyta</taxon>
        <taxon>Tracheophyta</taxon>
        <taxon>Spermatophyta</taxon>
        <taxon>Magnoliopsida</taxon>
        <taxon>Trochodendrales</taxon>
        <taxon>Trochodendraceae</taxon>
        <taxon>Tetracentron</taxon>
    </lineage>
</organism>
<evidence type="ECO:0000259" key="3">
    <source>
        <dbReference type="Pfam" id="PF14392"/>
    </source>
</evidence>
<gene>
    <name evidence="4" type="ORF">HHK36_033123</name>
</gene>
<keyword evidence="5" id="KW-1185">Reference proteome</keyword>
<sequence length="870" mass="95243">MSIALESTSNRIEGSGFIHGISCISIFESPEPGRSIHPGDRGNMALKEELELDSCTSSSIGRNSDLSGRSTEDEDAGETEVQSSYKGPLDTMDALEEVLPIRRGISKFYCGKSKSFTSLADASSYSSVKDIAKPENTYTRKRKNLLACSNILDKNLNWPLKSSSGGLSKRPANSSRSTLAFSIAMSSSESNNNSENSNSNSNSLSPPRLLPPLHPQVRPSFNNASSSPLPRQNLSNWRSFSLTDLQSAADATTSAVLPGDPYPQPHRVRFVQGTPKLQTCCGKAVQQIHLFRPFTPDAGLGTGTSVFKLIHKEAGHAAHEVGVSLVAVMADPQKLSLEAREDDGLAMEFSKQLTLKYINESISIPAEAIASGIREFQLSLVGKLVSDRPVNLGVAQKTLCRAWNTRFHVQMVDLENSFTLFKFSSESELMRVFNHQPWSFNGHPWLLTKWSPNLLVKDLRLTSIPIWMQIHALPPEYLLREVGEVIAGRVGELLEVDLPKVGIEKGKFLRIRVQVDISQPLRPFVSLKLLSGELAIFPVAYERLPTFCFKCGCIGHGIKHCLVVKGCPGEDATKSFDLFGSWMRAEIFHFESWPLKNILNAVGILPEQGDRAAGEERGAFGETNSGKSDMEDVLHRQLAEKDSHVALLAQTRWSTMSAEVEDVSSGEGVAFQRLPRGEDDRASQDEDMLRSPRVRPTPHGKRLSSPNSKRHQIKFGSPSHPAAGASFSGNFGSSIPERGVAGKEGRDCEAPGGQDITGMGLSQSEAKLGQPDITVTSRPLSRQAYPSKTLAHSPFPRSGATGLPHIEGLWADPIHLVETIEFVPDSQYYKADDASQLEYAFKYIPRDGNSEAHAAAKEGLAWSIRERVCL</sequence>
<dbReference type="InterPro" id="IPR025558">
    <property type="entry name" value="DUF4283"/>
</dbReference>
<feature type="compositionally biased region" description="Polar residues" evidence="1">
    <location>
        <begin position="219"/>
        <end position="232"/>
    </location>
</feature>
<comment type="caution">
    <text evidence="4">The sequence shown here is derived from an EMBL/GenBank/DDBJ whole genome shotgun (WGS) entry which is preliminary data.</text>
</comment>
<evidence type="ECO:0000256" key="1">
    <source>
        <dbReference type="SAM" id="MobiDB-lite"/>
    </source>
</evidence>
<dbReference type="AlphaFoldDB" id="A0A835CYZ2"/>
<dbReference type="OrthoDB" id="691484at2759"/>
<feature type="compositionally biased region" description="Basic and acidic residues" evidence="1">
    <location>
        <begin position="740"/>
        <end position="749"/>
    </location>
</feature>
<dbReference type="PANTHER" id="PTHR31286:SF167">
    <property type="entry name" value="OS09G0268800 PROTEIN"/>
    <property type="match status" value="1"/>
</dbReference>
<dbReference type="InterPro" id="IPR025836">
    <property type="entry name" value="Zn_knuckle_CX2CX4HX4C"/>
</dbReference>
<feature type="region of interest" description="Disordered" evidence="1">
    <location>
        <begin position="186"/>
        <end position="232"/>
    </location>
</feature>
<feature type="region of interest" description="Disordered" evidence="1">
    <location>
        <begin position="765"/>
        <end position="784"/>
    </location>
</feature>
<evidence type="ECO:0000259" key="2">
    <source>
        <dbReference type="Pfam" id="PF14111"/>
    </source>
</evidence>